<dbReference type="EMBL" id="MCHX01000121">
    <property type="protein sequence ID" value="OFJ50486.1"/>
    <property type="molecule type" value="Genomic_DNA"/>
</dbReference>
<accession>A0A1E8PWQ4</accession>
<sequence length="76" mass="8154">MPDLIGQDLQAAQNSVQALTDYNVFFSGSKDLTGQGRMQINDRNWTVCTSTPPAGTSFTKQTAVEFGVVKTDGPCP</sequence>
<dbReference type="OrthoDB" id="4335972at2"/>
<evidence type="ECO:0000313" key="1">
    <source>
        <dbReference type="EMBL" id="OFJ50486.1"/>
    </source>
</evidence>
<name>A0A1E8PWQ4_9MYCO</name>
<dbReference type="AlphaFoldDB" id="A0A1E8PWQ4"/>
<evidence type="ECO:0008006" key="3">
    <source>
        <dbReference type="Google" id="ProtNLM"/>
    </source>
</evidence>
<keyword evidence="2" id="KW-1185">Reference proteome</keyword>
<dbReference type="Proteomes" id="UP000178953">
    <property type="component" value="Unassembled WGS sequence"/>
</dbReference>
<gene>
    <name evidence="1" type="ORF">BEL07_27960</name>
</gene>
<comment type="caution">
    <text evidence="1">The sequence shown here is derived from an EMBL/GenBank/DDBJ whole genome shotgun (WGS) entry which is preliminary data.</text>
</comment>
<organism evidence="1 2">
    <name type="scientific">Mycolicibacterium grossiae</name>
    <dbReference type="NCBI Taxonomy" id="1552759"/>
    <lineage>
        <taxon>Bacteria</taxon>
        <taxon>Bacillati</taxon>
        <taxon>Actinomycetota</taxon>
        <taxon>Actinomycetes</taxon>
        <taxon>Mycobacteriales</taxon>
        <taxon>Mycobacteriaceae</taxon>
        <taxon>Mycolicibacterium</taxon>
    </lineage>
</organism>
<protein>
    <recommendedName>
        <fullName evidence="3">PASTA domain-containing protein</fullName>
    </recommendedName>
</protein>
<reference evidence="1 2" key="1">
    <citation type="submission" date="2016-09" db="EMBL/GenBank/DDBJ databases">
        <title>genome sequence of Mycobacterium sp. 739 SCH.</title>
        <authorList>
            <person name="Greninger A.L."/>
            <person name="Qin X."/>
            <person name="Jerome K."/>
            <person name="Vora S."/>
            <person name="Quinn K."/>
        </authorList>
    </citation>
    <scope>NUCLEOTIDE SEQUENCE [LARGE SCALE GENOMIC DNA]</scope>
    <source>
        <strain evidence="1 2">SCH</strain>
    </source>
</reference>
<dbReference type="Gene3D" id="3.30.10.20">
    <property type="match status" value="1"/>
</dbReference>
<proteinExistence type="predicted"/>
<evidence type="ECO:0000313" key="2">
    <source>
        <dbReference type="Proteomes" id="UP000178953"/>
    </source>
</evidence>
<dbReference type="RefSeq" id="WP_070356284.1">
    <property type="nucleotide sequence ID" value="NZ_CP043474.1"/>
</dbReference>